<feature type="transmembrane region" description="Helical" evidence="1">
    <location>
        <begin position="25"/>
        <end position="51"/>
    </location>
</feature>
<organism evidence="2 3">
    <name type="scientific">Nguyenibacter vanlangensis</name>
    <dbReference type="NCBI Taxonomy" id="1216886"/>
    <lineage>
        <taxon>Bacteria</taxon>
        <taxon>Pseudomonadati</taxon>
        <taxon>Pseudomonadota</taxon>
        <taxon>Alphaproteobacteria</taxon>
        <taxon>Acetobacterales</taxon>
        <taxon>Acetobacteraceae</taxon>
        <taxon>Nguyenibacter</taxon>
    </lineage>
</organism>
<dbReference type="AlphaFoldDB" id="A0A7Y7IZT4"/>
<reference evidence="2 3" key="1">
    <citation type="submission" date="2020-06" db="EMBL/GenBank/DDBJ databases">
        <title>Description of novel acetic acid bacteria.</title>
        <authorList>
            <person name="Sombolestani A."/>
        </authorList>
    </citation>
    <scope>NUCLEOTIDE SEQUENCE [LARGE SCALE GENOMIC DNA]</scope>
    <source>
        <strain evidence="2 3">LMG 31431</strain>
    </source>
</reference>
<protein>
    <submittedName>
        <fullName evidence="2">Uncharacterized protein</fullName>
    </submittedName>
</protein>
<keyword evidence="1" id="KW-1133">Transmembrane helix</keyword>
<proteinExistence type="predicted"/>
<accession>A0A7Y7IZT4</accession>
<dbReference type="EMBL" id="JABXXP010000953">
    <property type="protein sequence ID" value="NVN13469.1"/>
    <property type="molecule type" value="Genomic_DNA"/>
</dbReference>
<keyword evidence="1" id="KW-0812">Transmembrane</keyword>
<evidence type="ECO:0000256" key="1">
    <source>
        <dbReference type="SAM" id="Phobius"/>
    </source>
</evidence>
<keyword evidence="1" id="KW-0472">Membrane</keyword>
<feature type="non-terminal residue" evidence="2">
    <location>
        <position position="73"/>
    </location>
</feature>
<gene>
    <name evidence="2" type="ORF">HUK84_20410</name>
</gene>
<evidence type="ECO:0000313" key="3">
    <source>
        <dbReference type="Proteomes" id="UP000534870"/>
    </source>
</evidence>
<comment type="caution">
    <text evidence="2">The sequence shown here is derived from an EMBL/GenBank/DDBJ whole genome shotgun (WGS) entry which is preliminary data.</text>
</comment>
<dbReference type="Proteomes" id="UP000534870">
    <property type="component" value="Unassembled WGS sequence"/>
</dbReference>
<dbReference type="RefSeq" id="WP_374729398.1">
    <property type="nucleotide sequence ID" value="NZ_JABXXP010000953.1"/>
</dbReference>
<evidence type="ECO:0000313" key="2">
    <source>
        <dbReference type="EMBL" id="NVN13469.1"/>
    </source>
</evidence>
<name>A0A7Y7IZT4_9PROT</name>
<sequence>MIVPAPPALSRMARRIVQGCRARRLAVPWLIMSCLAVACLMLADLSAWWVAQCRLDAAVTRWSADLARQGWQV</sequence>